<evidence type="ECO:0000313" key="2">
    <source>
        <dbReference type="EMBL" id="KAK7348483.1"/>
    </source>
</evidence>
<feature type="region of interest" description="Disordered" evidence="1">
    <location>
        <begin position="1"/>
        <end position="29"/>
    </location>
</feature>
<protein>
    <submittedName>
        <fullName evidence="2">Uncharacterized protein</fullName>
    </submittedName>
</protein>
<evidence type="ECO:0000313" key="3">
    <source>
        <dbReference type="Proteomes" id="UP001374584"/>
    </source>
</evidence>
<keyword evidence="3" id="KW-1185">Reference proteome</keyword>
<organism evidence="2 3">
    <name type="scientific">Phaseolus coccineus</name>
    <name type="common">Scarlet runner bean</name>
    <name type="synonym">Phaseolus multiflorus</name>
    <dbReference type="NCBI Taxonomy" id="3886"/>
    <lineage>
        <taxon>Eukaryota</taxon>
        <taxon>Viridiplantae</taxon>
        <taxon>Streptophyta</taxon>
        <taxon>Embryophyta</taxon>
        <taxon>Tracheophyta</taxon>
        <taxon>Spermatophyta</taxon>
        <taxon>Magnoliopsida</taxon>
        <taxon>eudicotyledons</taxon>
        <taxon>Gunneridae</taxon>
        <taxon>Pentapetalae</taxon>
        <taxon>rosids</taxon>
        <taxon>fabids</taxon>
        <taxon>Fabales</taxon>
        <taxon>Fabaceae</taxon>
        <taxon>Papilionoideae</taxon>
        <taxon>50 kb inversion clade</taxon>
        <taxon>NPAAA clade</taxon>
        <taxon>indigoferoid/millettioid clade</taxon>
        <taxon>Phaseoleae</taxon>
        <taxon>Phaseolus</taxon>
    </lineage>
</organism>
<dbReference type="EMBL" id="JAYMYR010000008">
    <property type="protein sequence ID" value="KAK7348483.1"/>
    <property type="molecule type" value="Genomic_DNA"/>
</dbReference>
<comment type="caution">
    <text evidence="2">The sequence shown here is derived from an EMBL/GenBank/DDBJ whole genome shotgun (WGS) entry which is preliminary data.</text>
</comment>
<gene>
    <name evidence="2" type="ORF">VNO80_23041</name>
</gene>
<sequence>MPTPPPRPTLVDVDSPPTNNFKRVAEPTEEASKTESRYWRLRAQSFSQRRQQSRLSLTKLSKILWSCWAKALIRPSDRPTFSTMEHHILFILEGWMLSCGEVAALKAAARQTAA</sequence>
<name>A0AAN9QZC9_PHACN</name>
<evidence type="ECO:0000256" key="1">
    <source>
        <dbReference type="SAM" id="MobiDB-lite"/>
    </source>
</evidence>
<proteinExistence type="predicted"/>
<accession>A0AAN9QZC9</accession>
<dbReference type="Proteomes" id="UP001374584">
    <property type="component" value="Unassembled WGS sequence"/>
</dbReference>
<reference evidence="2 3" key="1">
    <citation type="submission" date="2024-01" db="EMBL/GenBank/DDBJ databases">
        <title>The genomes of 5 underutilized Papilionoideae crops provide insights into root nodulation and disease resistanc.</title>
        <authorList>
            <person name="Jiang F."/>
        </authorList>
    </citation>
    <scope>NUCLEOTIDE SEQUENCE [LARGE SCALE GENOMIC DNA]</scope>
    <source>
        <strain evidence="2">JINMINGXINNONG_FW02</strain>
        <tissue evidence="2">Leaves</tissue>
    </source>
</reference>
<dbReference type="AlphaFoldDB" id="A0AAN9QZC9"/>